<gene>
    <name evidence="2" type="ORF">H5410_016682</name>
</gene>
<dbReference type="Proteomes" id="UP000824120">
    <property type="component" value="Chromosome 3"/>
</dbReference>
<keyword evidence="3" id="KW-1185">Reference proteome</keyword>
<evidence type="ECO:0000313" key="3">
    <source>
        <dbReference type="Proteomes" id="UP000824120"/>
    </source>
</evidence>
<dbReference type="Gene3D" id="3.30.70.330">
    <property type="match status" value="1"/>
</dbReference>
<feature type="domain" description="RRM" evidence="1">
    <location>
        <begin position="87"/>
        <end position="119"/>
    </location>
</feature>
<protein>
    <recommendedName>
        <fullName evidence="1">RRM domain-containing protein</fullName>
    </recommendedName>
</protein>
<proteinExistence type="predicted"/>
<evidence type="ECO:0000313" key="2">
    <source>
        <dbReference type="EMBL" id="KAG5616858.1"/>
    </source>
</evidence>
<sequence length="139" mass="15816">KEKKKNGGPEKVIFVKEGRLEMQLLVIKPDFSKILLARPPRLRFAVAVRVSVSRVIARSVQGGPNTTVIRKCLAVPDIFCSGRMRPIFCGNFEFETRQPELERLFKRYGKVDRVDMKSGKIVTHVNFLSVPLVLFLTLC</sequence>
<dbReference type="InterPro" id="IPR000504">
    <property type="entry name" value="RRM_dom"/>
</dbReference>
<dbReference type="InterPro" id="IPR012677">
    <property type="entry name" value="Nucleotide-bd_a/b_plait_sf"/>
</dbReference>
<dbReference type="InterPro" id="IPR035979">
    <property type="entry name" value="RBD_domain_sf"/>
</dbReference>
<feature type="non-terminal residue" evidence="2">
    <location>
        <position position="1"/>
    </location>
</feature>
<dbReference type="OrthoDB" id="5970at2759"/>
<dbReference type="EMBL" id="JACXVP010000003">
    <property type="protein sequence ID" value="KAG5616858.1"/>
    <property type="molecule type" value="Genomic_DNA"/>
</dbReference>
<dbReference type="SUPFAM" id="SSF54928">
    <property type="entry name" value="RNA-binding domain, RBD"/>
    <property type="match status" value="1"/>
</dbReference>
<dbReference type="GO" id="GO:0003723">
    <property type="term" value="F:RNA binding"/>
    <property type="evidence" value="ECO:0007669"/>
    <property type="project" value="InterPro"/>
</dbReference>
<evidence type="ECO:0000259" key="1">
    <source>
        <dbReference type="Pfam" id="PF00076"/>
    </source>
</evidence>
<dbReference type="AlphaFoldDB" id="A0A9J5ZY01"/>
<reference evidence="2 3" key="1">
    <citation type="submission" date="2020-09" db="EMBL/GenBank/DDBJ databases">
        <title>De no assembly of potato wild relative species, Solanum commersonii.</title>
        <authorList>
            <person name="Cho K."/>
        </authorList>
    </citation>
    <scope>NUCLEOTIDE SEQUENCE [LARGE SCALE GENOMIC DNA]</scope>
    <source>
        <strain evidence="2">LZ3.2</strain>
        <tissue evidence="2">Leaf</tissue>
    </source>
</reference>
<dbReference type="Pfam" id="PF00076">
    <property type="entry name" value="RRM_1"/>
    <property type="match status" value="1"/>
</dbReference>
<organism evidence="2 3">
    <name type="scientific">Solanum commersonii</name>
    <name type="common">Commerson's wild potato</name>
    <name type="synonym">Commerson's nightshade</name>
    <dbReference type="NCBI Taxonomy" id="4109"/>
    <lineage>
        <taxon>Eukaryota</taxon>
        <taxon>Viridiplantae</taxon>
        <taxon>Streptophyta</taxon>
        <taxon>Embryophyta</taxon>
        <taxon>Tracheophyta</taxon>
        <taxon>Spermatophyta</taxon>
        <taxon>Magnoliopsida</taxon>
        <taxon>eudicotyledons</taxon>
        <taxon>Gunneridae</taxon>
        <taxon>Pentapetalae</taxon>
        <taxon>asterids</taxon>
        <taxon>lamiids</taxon>
        <taxon>Solanales</taxon>
        <taxon>Solanaceae</taxon>
        <taxon>Solanoideae</taxon>
        <taxon>Solaneae</taxon>
        <taxon>Solanum</taxon>
    </lineage>
</organism>
<comment type="caution">
    <text evidence="2">The sequence shown here is derived from an EMBL/GenBank/DDBJ whole genome shotgun (WGS) entry which is preliminary data.</text>
</comment>
<accession>A0A9J5ZY01</accession>
<name>A0A9J5ZY01_SOLCO</name>